<reference evidence="1" key="1">
    <citation type="submission" date="2023-03" db="EMBL/GenBank/DDBJ databases">
        <title>Massive genome expansion in bonnet fungi (Mycena s.s.) driven by repeated elements and novel gene families across ecological guilds.</title>
        <authorList>
            <consortium name="Lawrence Berkeley National Laboratory"/>
            <person name="Harder C.B."/>
            <person name="Miyauchi S."/>
            <person name="Viragh M."/>
            <person name="Kuo A."/>
            <person name="Thoen E."/>
            <person name="Andreopoulos B."/>
            <person name="Lu D."/>
            <person name="Skrede I."/>
            <person name="Drula E."/>
            <person name="Henrissat B."/>
            <person name="Morin E."/>
            <person name="Kohler A."/>
            <person name="Barry K."/>
            <person name="LaButti K."/>
            <person name="Morin E."/>
            <person name="Salamov A."/>
            <person name="Lipzen A."/>
            <person name="Mereny Z."/>
            <person name="Hegedus B."/>
            <person name="Baldrian P."/>
            <person name="Stursova M."/>
            <person name="Weitz H."/>
            <person name="Taylor A."/>
            <person name="Grigoriev I.V."/>
            <person name="Nagy L.G."/>
            <person name="Martin F."/>
            <person name="Kauserud H."/>
        </authorList>
    </citation>
    <scope>NUCLEOTIDE SEQUENCE</scope>
    <source>
        <strain evidence="1">CBHHK182m</strain>
    </source>
</reference>
<dbReference type="Proteomes" id="UP001215598">
    <property type="component" value="Unassembled WGS sequence"/>
</dbReference>
<feature type="non-terminal residue" evidence="1">
    <location>
        <position position="1"/>
    </location>
</feature>
<proteinExistence type="predicted"/>
<name>A0AAD7JXP5_9AGAR</name>
<accession>A0AAD7JXP5</accession>
<dbReference type="EMBL" id="JARKIB010000014">
    <property type="protein sequence ID" value="KAJ7772479.1"/>
    <property type="molecule type" value="Genomic_DNA"/>
</dbReference>
<organism evidence="1 2">
    <name type="scientific">Mycena metata</name>
    <dbReference type="NCBI Taxonomy" id="1033252"/>
    <lineage>
        <taxon>Eukaryota</taxon>
        <taxon>Fungi</taxon>
        <taxon>Dikarya</taxon>
        <taxon>Basidiomycota</taxon>
        <taxon>Agaricomycotina</taxon>
        <taxon>Agaricomycetes</taxon>
        <taxon>Agaricomycetidae</taxon>
        <taxon>Agaricales</taxon>
        <taxon>Marasmiineae</taxon>
        <taxon>Mycenaceae</taxon>
        <taxon>Mycena</taxon>
    </lineage>
</organism>
<dbReference type="AlphaFoldDB" id="A0AAD7JXP5"/>
<keyword evidence="2" id="KW-1185">Reference proteome</keyword>
<protein>
    <submittedName>
        <fullName evidence="1">Uncharacterized protein</fullName>
    </submittedName>
</protein>
<sequence>MSLFLAHISCFWARSVSLGRISRALGAYMCRRARMRPFGRMSCFGPPSAFTAMYVSLERGRIGAMGVWSSATLAQR</sequence>
<gene>
    <name evidence="1" type="ORF">B0H16DRAFT_1513519</name>
</gene>
<comment type="caution">
    <text evidence="1">The sequence shown here is derived from an EMBL/GenBank/DDBJ whole genome shotgun (WGS) entry which is preliminary data.</text>
</comment>
<evidence type="ECO:0000313" key="1">
    <source>
        <dbReference type="EMBL" id="KAJ7772479.1"/>
    </source>
</evidence>
<evidence type="ECO:0000313" key="2">
    <source>
        <dbReference type="Proteomes" id="UP001215598"/>
    </source>
</evidence>